<feature type="transmembrane region" description="Helical" evidence="1">
    <location>
        <begin position="55"/>
        <end position="77"/>
    </location>
</feature>
<name>A0A084G6D1_PSEDA</name>
<reference evidence="2 3" key="1">
    <citation type="journal article" date="2014" name="Genome Announc.">
        <title>Draft genome sequence of the pathogenic fungus Scedosporium apiospermum.</title>
        <authorList>
            <person name="Vandeputte P."/>
            <person name="Ghamrawi S."/>
            <person name="Rechenmann M."/>
            <person name="Iltis A."/>
            <person name="Giraud S."/>
            <person name="Fleury M."/>
            <person name="Thornton C."/>
            <person name="Delhaes L."/>
            <person name="Meyer W."/>
            <person name="Papon N."/>
            <person name="Bouchara J.P."/>
        </authorList>
    </citation>
    <scope>NUCLEOTIDE SEQUENCE [LARGE SCALE GENOMIC DNA]</scope>
    <source>
        <strain evidence="2 3">IHEM 14462</strain>
    </source>
</reference>
<dbReference type="KEGG" id="sapo:SAPIO_CDS5326"/>
<comment type="caution">
    <text evidence="2">The sequence shown here is derived from an EMBL/GenBank/DDBJ whole genome shotgun (WGS) entry which is preliminary data.</text>
</comment>
<dbReference type="Proteomes" id="UP000028545">
    <property type="component" value="Unassembled WGS sequence"/>
</dbReference>
<evidence type="ECO:0000313" key="3">
    <source>
        <dbReference type="Proteomes" id="UP000028545"/>
    </source>
</evidence>
<sequence length="181" mass="20068">MRTPPQNAQLRPAKALMKAVGLFWIFALTLVLASLATKLGAYYASRAEGIHQADYAVELISTFVFEFAVATFVSVLVELAMCIKRSTRYQTQSQDQLLRYMAWGTSIVLAGLALAHFIPGIDCVASADWRSNDNVKMEDAEDLREILGLVFAVLAWISIVVAYPVVFLVNKSTDEPYRDVS</sequence>
<keyword evidence="1" id="KW-0472">Membrane</keyword>
<protein>
    <submittedName>
        <fullName evidence="2">Uncharacterized protein</fullName>
    </submittedName>
</protein>
<gene>
    <name evidence="2" type="ORF">SAPIO_CDS5326</name>
</gene>
<keyword evidence="3" id="KW-1185">Reference proteome</keyword>
<dbReference type="EMBL" id="JOWA01000098">
    <property type="protein sequence ID" value="KEZ42893.1"/>
    <property type="molecule type" value="Genomic_DNA"/>
</dbReference>
<keyword evidence="1" id="KW-1133">Transmembrane helix</keyword>
<organism evidence="2 3">
    <name type="scientific">Pseudallescheria apiosperma</name>
    <name type="common">Scedosporium apiospermum</name>
    <dbReference type="NCBI Taxonomy" id="563466"/>
    <lineage>
        <taxon>Eukaryota</taxon>
        <taxon>Fungi</taxon>
        <taxon>Dikarya</taxon>
        <taxon>Ascomycota</taxon>
        <taxon>Pezizomycotina</taxon>
        <taxon>Sordariomycetes</taxon>
        <taxon>Hypocreomycetidae</taxon>
        <taxon>Microascales</taxon>
        <taxon>Microascaceae</taxon>
        <taxon>Scedosporium</taxon>
    </lineage>
</organism>
<feature type="transmembrane region" description="Helical" evidence="1">
    <location>
        <begin position="97"/>
        <end position="118"/>
    </location>
</feature>
<dbReference type="RefSeq" id="XP_016642692.1">
    <property type="nucleotide sequence ID" value="XM_016787677.1"/>
</dbReference>
<feature type="transmembrane region" description="Helical" evidence="1">
    <location>
        <begin position="146"/>
        <end position="169"/>
    </location>
</feature>
<keyword evidence="1" id="KW-0812">Transmembrane</keyword>
<dbReference type="HOGENOM" id="CLU_1489827_0_0_1"/>
<accession>A0A084G6D1</accession>
<feature type="transmembrane region" description="Helical" evidence="1">
    <location>
        <begin position="21"/>
        <end position="43"/>
    </location>
</feature>
<evidence type="ECO:0000256" key="1">
    <source>
        <dbReference type="SAM" id="Phobius"/>
    </source>
</evidence>
<proteinExistence type="predicted"/>
<dbReference type="GeneID" id="27724398"/>
<dbReference type="VEuPathDB" id="FungiDB:SAPIO_CDS5326"/>
<dbReference type="AlphaFoldDB" id="A0A084G6D1"/>
<evidence type="ECO:0000313" key="2">
    <source>
        <dbReference type="EMBL" id="KEZ42893.1"/>
    </source>
</evidence>